<evidence type="ECO:0000313" key="7">
    <source>
        <dbReference type="Proteomes" id="UP000256774"/>
    </source>
</evidence>
<dbReference type="RefSeq" id="WP_116207996.1">
    <property type="nucleotide sequence ID" value="NZ_QUNR01000002.1"/>
</dbReference>
<keyword evidence="3" id="KW-1003">Cell membrane</keyword>
<dbReference type="GO" id="GO:0012505">
    <property type="term" value="C:endomembrane system"/>
    <property type="evidence" value="ECO:0007669"/>
    <property type="project" value="UniProtKB-SubCell"/>
</dbReference>
<protein>
    <submittedName>
        <fullName evidence="6">Nitrate/nitrite transport system substrate-binding protein</fullName>
    </submittedName>
</protein>
<comment type="subcellular location">
    <subcellularLocation>
        <location evidence="1">Endomembrane system</location>
    </subcellularLocation>
</comment>
<dbReference type="CDD" id="cd13553">
    <property type="entry name" value="PBP2_NrtA_CpmA_like"/>
    <property type="match status" value="1"/>
</dbReference>
<dbReference type="SUPFAM" id="SSF53850">
    <property type="entry name" value="Periplasmic binding protein-like II"/>
    <property type="match status" value="1"/>
</dbReference>
<reference evidence="6 7" key="1">
    <citation type="submission" date="2018-08" db="EMBL/GenBank/DDBJ databases">
        <title>Genomic Encyclopedia of Type Strains, Phase IV (KMG-IV): sequencing the most valuable type-strain genomes for metagenomic binning, comparative biology and taxonomic classification.</title>
        <authorList>
            <person name="Goeker M."/>
        </authorList>
    </citation>
    <scope>NUCLEOTIDE SEQUENCE [LARGE SCALE GENOMIC DNA]</scope>
    <source>
        <strain evidence="6 7">DSM 26022</strain>
    </source>
</reference>
<dbReference type="PANTHER" id="PTHR30024:SF43">
    <property type="entry name" value="BLL4572 PROTEIN"/>
    <property type="match status" value="1"/>
</dbReference>
<dbReference type="EMBL" id="QUNR01000002">
    <property type="protein sequence ID" value="REH38981.1"/>
    <property type="molecule type" value="Genomic_DNA"/>
</dbReference>
<dbReference type="OrthoDB" id="9815454at2"/>
<evidence type="ECO:0000256" key="4">
    <source>
        <dbReference type="ARBA" id="ARBA00022519"/>
    </source>
</evidence>
<dbReference type="InterPro" id="IPR044527">
    <property type="entry name" value="NrtA/CpmA_ABC-bd_dom"/>
</dbReference>
<accession>A0A3E0H638</accession>
<proteinExistence type="predicted"/>
<dbReference type="AlphaFoldDB" id="A0A3E0H638"/>
<keyword evidence="2" id="KW-0813">Transport</keyword>
<evidence type="ECO:0000256" key="5">
    <source>
        <dbReference type="ARBA" id="ARBA00023136"/>
    </source>
</evidence>
<evidence type="ECO:0000313" key="6">
    <source>
        <dbReference type="EMBL" id="REH38981.1"/>
    </source>
</evidence>
<sequence length="391" mass="42662">MTKSAVVRIGYMPLTDSLPLLAAEAWGFFADERVPVALQCESSWATLRDRLTVGQIDAAPLLAPMVLSTTLGLAGLQVPLMTAYGLGRNGNAITVSTALFSELRDNAINDRPLACAYALADCVQRRGSKRLVFGVVFPFSSHAYLLRYWLAAAGIDIDHDIKLVVLPPAQMAEHLRLGHIDGFCSGEPWNSWALMSGAGKVLLSGHQVWQNAPEKVLGVSVRWAEQHPEQHAGLVRALFRAGERLAQAPLAALNLLTEQHIMAVPHECLALPFQGQVPLGLAQRAVSTEHFHQFGGHDANFPWQSQARWLLAQMHLSQQLPERLPEALIASCWRPDCYREFLHDLSDAPLADAKVEGAHGLSVEVASMRGLMNVLPDGFIDAACYPSVLNP</sequence>
<keyword evidence="4" id="KW-0997">Cell inner membrane</keyword>
<evidence type="ECO:0000256" key="2">
    <source>
        <dbReference type="ARBA" id="ARBA00022448"/>
    </source>
</evidence>
<gene>
    <name evidence="6" type="ORF">DFR26_1151</name>
</gene>
<name>A0A3E0H638_9GAMM</name>
<evidence type="ECO:0000256" key="1">
    <source>
        <dbReference type="ARBA" id="ARBA00004308"/>
    </source>
</evidence>
<evidence type="ECO:0000256" key="3">
    <source>
        <dbReference type="ARBA" id="ARBA00022475"/>
    </source>
</evidence>
<dbReference type="Proteomes" id="UP000256774">
    <property type="component" value="Unassembled WGS sequence"/>
</dbReference>
<organism evidence="6 7">
    <name type="scientific">Paraperlucidibaca baekdonensis</name>
    <dbReference type="NCBI Taxonomy" id="748120"/>
    <lineage>
        <taxon>Bacteria</taxon>
        <taxon>Pseudomonadati</taxon>
        <taxon>Pseudomonadota</taxon>
        <taxon>Gammaproteobacteria</taxon>
        <taxon>Moraxellales</taxon>
        <taxon>Moraxellaceae</taxon>
        <taxon>Paraperlucidibaca</taxon>
    </lineage>
</organism>
<keyword evidence="7" id="KW-1185">Reference proteome</keyword>
<keyword evidence="5" id="KW-0472">Membrane</keyword>
<dbReference type="Pfam" id="PF13379">
    <property type="entry name" value="NMT1_2"/>
    <property type="match status" value="1"/>
</dbReference>
<dbReference type="Gene3D" id="3.40.190.10">
    <property type="entry name" value="Periplasmic binding protein-like II"/>
    <property type="match status" value="2"/>
</dbReference>
<comment type="caution">
    <text evidence="6">The sequence shown here is derived from an EMBL/GenBank/DDBJ whole genome shotgun (WGS) entry which is preliminary data.</text>
</comment>
<dbReference type="PANTHER" id="PTHR30024">
    <property type="entry name" value="ALIPHATIC SULFONATES-BINDING PROTEIN-RELATED"/>
    <property type="match status" value="1"/>
</dbReference>